<keyword evidence="2" id="KW-1185">Reference proteome</keyword>
<reference evidence="1 2" key="1">
    <citation type="submission" date="2024-02" db="EMBL/GenBank/DDBJ databases">
        <title>De novo assembly and annotation of 12 fungi associated with fruit tree decline syndrome in Ontario, Canada.</title>
        <authorList>
            <person name="Sulman M."/>
            <person name="Ellouze W."/>
            <person name="Ilyukhin E."/>
        </authorList>
    </citation>
    <scope>NUCLEOTIDE SEQUENCE [LARGE SCALE GENOMIC DNA]</scope>
    <source>
        <strain evidence="1 2">FDS-637</strain>
    </source>
</reference>
<proteinExistence type="predicted"/>
<comment type="caution">
    <text evidence="1">The sequence shown here is derived from an EMBL/GenBank/DDBJ whole genome shotgun (WGS) entry which is preliminary data.</text>
</comment>
<accession>A0ABR3C1V0</accession>
<dbReference type="RefSeq" id="XP_066628443.1">
    <property type="nucleotide sequence ID" value="XM_066781441.1"/>
</dbReference>
<dbReference type="GeneID" id="92014135"/>
<dbReference type="EMBL" id="JAJVCZ030000011">
    <property type="protein sequence ID" value="KAL0254572.1"/>
    <property type="molecule type" value="Genomic_DNA"/>
</dbReference>
<evidence type="ECO:0000313" key="1">
    <source>
        <dbReference type="EMBL" id="KAL0254572.1"/>
    </source>
</evidence>
<name>A0ABR3C1V0_9PEZI</name>
<sequence>MIIRALREVLEKDYQFSVQWEQLKEEDEVGLQLEYILAKFMYESEGPRNLCIVYYAGHGFGGNNDGELNITK</sequence>
<protein>
    <submittedName>
        <fullName evidence="1">Uncharacterized protein</fullName>
    </submittedName>
</protein>
<evidence type="ECO:0000313" key="2">
    <source>
        <dbReference type="Proteomes" id="UP001430584"/>
    </source>
</evidence>
<gene>
    <name evidence="1" type="ORF">SLS55_010050</name>
</gene>
<dbReference type="Proteomes" id="UP001430584">
    <property type="component" value="Unassembled WGS sequence"/>
</dbReference>
<organism evidence="1 2">
    <name type="scientific">Diplodia seriata</name>
    <dbReference type="NCBI Taxonomy" id="420778"/>
    <lineage>
        <taxon>Eukaryota</taxon>
        <taxon>Fungi</taxon>
        <taxon>Dikarya</taxon>
        <taxon>Ascomycota</taxon>
        <taxon>Pezizomycotina</taxon>
        <taxon>Dothideomycetes</taxon>
        <taxon>Dothideomycetes incertae sedis</taxon>
        <taxon>Botryosphaeriales</taxon>
        <taxon>Botryosphaeriaceae</taxon>
        <taxon>Diplodia</taxon>
    </lineage>
</organism>